<comment type="caution">
    <text evidence="2">The sequence shown here is derived from an EMBL/GenBank/DDBJ whole genome shotgun (WGS) entry which is preliminary data.</text>
</comment>
<dbReference type="InterPro" id="IPR029058">
    <property type="entry name" value="AB_hydrolase_fold"/>
</dbReference>
<keyword evidence="3" id="KW-1185">Reference proteome</keyword>
<accession>A0A2T0FHQ2</accession>
<dbReference type="GO" id="GO:0016042">
    <property type="term" value="P:lipid catabolic process"/>
    <property type="evidence" value="ECO:0007669"/>
    <property type="project" value="InterPro"/>
</dbReference>
<sequence length="454" mass="49413">MKRGLMTDFMDVVSRDHPHVASILPNFLRPLSPHLHPPKNLPLFPVVIPQPKQGTWIIDESVAPVDPSQDPFYTPDPSLYEHLENGDIIAIRRVGLSAVLSNASTSYQISFRSESTSGSPTADLTVLIIPDHYDNKTLLSYQEAEDSAFLKCAPSYSVASGDNDPLMNLALNEGWALNIPDHQGISSAFAAGIYSGKTTLDSIRAVKNAESMLGFSFENLGLHGYSGGSIATGHALELQPSYAPDVTLTCAAVGGYIVNLTSTFETINGGLFAGFCPPALIGLSTEYPELDKMLQTAFRPGYRDRFYSSIHNCASGDLANFLGQDIFTYVTAGNSFLYNSTVQDVLNENSLGKVAPSIPLFVYHGVRDEIAPIAEVDKAVDFYCQSGARVEYSRQNSLAHLTTAVMSTQDVLNYFKRTFDGQLPANCASHQDAIDPHQHSPSLKDISTMISRYL</sequence>
<dbReference type="Pfam" id="PF03583">
    <property type="entry name" value="LIP"/>
    <property type="match status" value="1"/>
</dbReference>
<name>A0A2T0FHQ2_9ASCO</name>
<dbReference type="OrthoDB" id="2373480at2759"/>
<proteinExistence type="predicted"/>
<dbReference type="EMBL" id="NDIQ01000021">
    <property type="protein sequence ID" value="PRT54528.1"/>
    <property type="molecule type" value="Genomic_DNA"/>
</dbReference>
<dbReference type="PANTHER" id="PTHR34853">
    <property type="match status" value="1"/>
</dbReference>
<evidence type="ECO:0000313" key="2">
    <source>
        <dbReference type="EMBL" id="PRT54528.1"/>
    </source>
</evidence>
<dbReference type="GO" id="GO:0004806">
    <property type="term" value="F:triacylglycerol lipase activity"/>
    <property type="evidence" value="ECO:0007669"/>
    <property type="project" value="InterPro"/>
</dbReference>
<dbReference type="Gene3D" id="3.40.50.1820">
    <property type="entry name" value="alpha/beta hydrolase"/>
    <property type="match status" value="1"/>
</dbReference>
<evidence type="ECO:0000313" key="3">
    <source>
        <dbReference type="Proteomes" id="UP000238350"/>
    </source>
</evidence>
<keyword evidence="1" id="KW-0378">Hydrolase</keyword>
<organism evidence="2 3">
    <name type="scientific">Wickerhamiella sorbophila</name>
    <dbReference type="NCBI Taxonomy" id="45607"/>
    <lineage>
        <taxon>Eukaryota</taxon>
        <taxon>Fungi</taxon>
        <taxon>Dikarya</taxon>
        <taxon>Ascomycota</taxon>
        <taxon>Saccharomycotina</taxon>
        <taxon>Dipodascomycetes</taxon>
        <taxon>Dipodascales</taxon>
        <taxon>Trichomonascaceae</taxon>
        <taxon>Wickerhamiella</taxon>
    </lineage>
</organism>
<dbReference type="InterPro" id="IPR005152">
    <property type="entry name" value="Lipase_secreted"/>
</dbReference>
<dbReference type="SMR" id="A0A2T0FHQ2"/>
<dbReference type="GeneID" id="36515896"/>
<dbReference type="PANTHER" id="PTHR34853:SF5">
    <property type="entry name" value="LIP-DOMAIN-CONTAINING PROTEIN-RELATED"/>
    <property type="match status" value="1"/>
</dbReference>
<dbReference type="AlphaFoldDB" id="A0A2T0FHQ2"/>
<dbReference type="Proteomes" id="UP000238350">
    <property type="component" value="Unassembled WGS sequence"/>
</dbReference>
<reference evidence="2 3" key="1">
    <citation type="submission" date="2017-04" db="EMBL/GenBank/DDBJ databases">
        <title>Genome sequencing of [Candida] sorbophila.</title>
        <authorList>
            <person name="Ahn J.O."/>
        </authorList>
    </citation>
    <scope>NUCLEOTIDE SEQUENCE [LARGE SCALE GENOMIC DNA]</scope>
    <source>
        <strain evidence="2 3">DS02</strain>
    </source>
</reference>
<gene>
    <name evidence="2" type="ORF">B9G98_02148</name>
</gene>
<dbReference type="Gene3D" id="1.10.260.130">
    <property type="match status" value="1"/>
</dbReference>
<dbReference type="SUPFAM" id="SSF53474">
    <property type="entry name" value="alpha/beta-Hydrolases"/>
    <property type="match status" value="1"/>
</dbReference>
<dbReference type="RefSeq" id="XP_024664473.1">
    <property type="nucleotide sequence ID" value="XM_024808705.1"/>
</dbReference>
<evidence type="ECO:0000256" key="1">
    <source>
        <dbReference type="ARBA" id="ARBA00022801"/>
    </source>
</evidence>
<protein>
    <submittedName>
        <fullName evidence="2">Lipase A</fullName>
    </submittedName>
</protein>